<reference evidence="3" key="1">
    <citation type="journal article" date="2019" name="PLoS Negl. Trop. Dis.">
        <title>Revisiting the worldwide diversity of Leptospira species in the environment.</title>
        <authorList>
            <person name="Vincent A.T."/>
            <person name="Schiettekatte O."/>
            <person name="Bourhy P."/>
            <person name="Veyrier F.J."/>
            <person name="Picardeau M."/>
        </authorList>
    </citation>
    <scope>NUCLEOTIDE SEQUENCE [LARGE SCALE GENOMIC DNA]</scope>
    <source>
        <strain evidence="3">201702476</strain>
    </source>
</reference>
<comment type="caution">
    <text evidence="3">The sequence shown here is derived from an EMBL/GenBank/DDBJ whole genome shotgun (WGS) entry which is preliminary data.</text>
</comment>
<keyword evidence="2" id="KW-0812">Transmembrane</keyword>
<dbReference type="Proteomes" id="UP000297693">
    <property type="component" value="Unassembled WGS sequence"/>
</dbReference>
<gene>
    <name evidence="3" type="ORF">EHQ58_16080</name>
</gene>
<name>A0A4R9JV65_9LEPT</name>
<dbReference type="PANTHER" id="PTHR30386:SF18">
    <property type="entry name" value="INNER MEMBRANE PROTEIN YIAV-RELATED"/>
    <property type="match status" value="1"/>
</dbReference>
<dbReference type="InterPro" id="IPR050739">
    <property type="entry name" value="MFP"/>
</dbReference>
<dbReference type="RefSeq" id="WP_135624930.1">
    <property type="nucleotide sequence ID" value="NZ_RQGD01000045.1"/>
</dbReference>
<dbReference type="PRINTS" id="PR01490">
    <property type="entry name" value="RTXTOXIND"/>
</dbReference>
<keyword evidence="1" id="KW-0175">Coiled coil</keyword>
<feature type="transmembrane region" description="Helical" evidence="2">
    <location>
        <begin position="27"/>
        <end position="47"/>
    </location>
</feature>
<protein>
    <submittedName>
        <fullName evidence="3">HlyD family efflux transporter periplasmic adaptor subunit</fullName>
    </submittedName>
</protein>
<keyword evidence="4" id="KW-1185">Reference proteome</keyword>
<dbReference type="PANTHER" id="PTHR30386">
    <property type="entry name" value="MEMBRANE FUSION SUBUNIT OF EMRAB-TOLC MULTIDRUG EFFLUX PUMP"/>
    <property type="match status" value="1"/>
</dbReference>
<evidence type="ECO:0000256" key="1">
    <source>
        <dbReference type="SAM" id="Coils"/>
    </source>
</evidence>
<evidence type="ECO:0000256" key="2">
    <source>
        <dbReference type="SAM" id="Phobius"/>
    </source>
</evidence>
<dbReference type="InterPro" id="IPR011053">
    <property type="entry name" value="Single_hybrid_motif"/>
</dbReference>
<dbReference type="Gene3D" id="2.40.50.100">
    <property type="match status" value="1"/>
</dbReference>
<keyword evidence="2" id="KW-1133">Transmembrane helix</keyword>
<sequence>MFKVKAESNLSLSSFQLVQSSLPARTLAYTLALLFIFSLLILPFVPWQQTTVGIGRVVAYAPLDRQQLIESPINGRVVKWHVHEGTRVKKGDPIINISDNDPDFIDRIRSEKNALLSRLEAARSREDSIRARIISLRSSKGSAVDAAESRRLMALDRVRGAEQAVDAAKANLKATDIQLDRQKLLVEKGLASKRNLELAELDHTNAVTGLDRARAALDAAKKEARAFGSDTGKVGEDAEAMINDARASLASAQAEVARVLEELPRIEARLSRQQTQEVYASRDGTIMRILVNPDTQQLKEGDGVAIIVPDSEDKAVELYVNGDDIPLIREGRKVRLQFQGYPVLQLAGWPEVAVGTFGGIVKLVDVSDNGSGSFRILVEPDKEDRAWPSSAYLRQGVRVRGWIFLNRVSLGFELWRKFNDFPPMLPLEEMNKIE</sequence>
<evidence type="ECO:0000313" key="4">
    <source>
        <dbReference type="Proteomes" id="UP000297693"/>
    </source>
</evidence>
<dbReference type="AlphaFoldDB" id="A0A4R9JV65"/>
<organism evidence="3 4">
    <name type="scientific">Leptospira ognonensis</name>
    <dbReference type="NCBI Taxonomy" id="2484945"/>
    <lineage>
        <taxon>Bacteria</taxon>
        <taxon>Pseudomonadati</taxon>
        <taxon>Spirochaetota</taxon>
        <taxon>Spirochaetia</taxon>
        <taxon>Leptospirales</taxon>
        <taxon>Leptospiraceae</taxon>
        <taxon>Leptospira</taxon>
    </lineage>
</organism>
<dbReference type="Gene3D" id="1.10.287.470">
    <property type="entry name" value="Helix hairpin bin"/>
    <property type="match status" value="1"/>
</dbReference>
<accession>A0A4R9JV65</accession>
<dbReference type="EMBL" id="RQGD01000045">
    <property type="protein sequence ID" value="TGL56712.1"/>
    <property type="molecule type" value="Genomic_DNA"/>
</dbReference>
<keyword evidence="2" id="KW-0472">Membrane</keyword>
<dbReference type="OrthoDB" id="9760528at2"/>
<proteinExistence type="predicted"/>
<evidence type="ECO:0000313" key="3">
    <source>
        <dbReference type="EMBL" id="TGL56712.1"/>
    </source>
</evidence>
<dbReference type="SUPFAM" id="SSF51230">
    <property type="entry name" value="Single hybrid motif"/>
    <property type="match status" value="1"/>
</dbReference>
<feature type="coiled-coil region" evidence="1">
    <location>
        <begin position="235"/>
        <end position="269"/>
    </location>
</feature>